<name>A0AA38EZN9_TAXCH</name>
<dbReference type="PROSITE" id="PS51840">
    <property type="entry name" value="C2_NT"/>
    <property type="match status" value="1"/>
</dbReference>
<dbReference type="AlphaFoldDB" id="A0AA38EZN9"/>
<dbReference type="SMART" id="SM00257">
    <property type="entry name" value="LysM"/>
    <property type="match status" value="1"/>
</dbReference>
<evidence type="ECO:0000259" key="3">
    <source>
        <dbReference type="PROSITE" id="PS51840"/>
    </source>
</evidence>
<evidence type="ECO:0000313" key="5">
    <source>
        <dbReference type="Proteomes" id="UP000824469"/>
    </source>
</evidence>
<evidence type="ECO:0000256" key="1">
    <source>
        <dbReference type="SAM" id="MobiDB-lite"/>
    </source>
</evidence>
<dbReference type="Pfam" id="PF01476">
    <property type="entry name" value="LysM"/>
    <property type="match status" value="1"/>
</dbReference>
<feature type="region of interest" description="Disordered" evidence="1">
    <location>
        <begin position="108"/>
        <end position="127"/>
    </location>
</feature>
<dbReference type="InterPro" id="IPR048972">
    <property type="entry name" value="PMI1_PMIR1-2_C"/>
</dbReference>
<dbReference type="PROSITE" id="PS51782">
    <property type="entry name" value="LYSM"/>
    <property type="match status" value="1"/>
</dbReference>
<dbReference type="OMA" id="GNGPHHS"/>
<organism evidence="4 5">
    <name type="scientific">Taxus chinensis</name>
    <name type="common">Chinese yew</name>
    <name type="synonym">Taxus wallichiana var. chinensis</name>
    <dbReference type="NCBI Taxonomy" id="29808"/>
    <lineage>
        <taxon>Eukaryota</taxon>
        <taxon>Viridiplantae</taxon>
        <taxon>Streptophyta</taxon>
        <taxon>Embryophyta</taxon>
        <taxon>Tracheophyta</taxon>
        <taxon>Spermatophyta</taxon>
        <taxon>Pinopsida</taxon>
        <taxon>Pinidae</taxon>
        <taxon>Conifers II</taxon>
        <taxon>Cupressales</taxon>
        <taxon>Taxaceae</taxon>
        <taxon>Taxus</taxon>
    </lineage>
</organism>
<reference evidence="4 5" key="1">
    <citation type="journal article" date="2021" name="Nat. Plants">
        <title>The Taxus genome provides insights into paclitaxel biosynthesis.</title>
        <authorList>
            <person name="Xiong X."/>
            <person name="Gou J."/>
            <person name="Liao Q."/>
            <person name="Li Y."/>
            <person name="Zhou Q."/>
            <person name="Bi G."/>
            <person name="Li C."/>
            <person name="Du R."/>
            <person name="Wang X."/>
            <person name="Sun T."/>
            <person name="Guo L."/>
            <person name="Liang H."/>
            <person name="Lu P."/>
            <person name="Wu Y."/>
            <person name="Zhang Z."/>
            <person name="Ro D.K."/>
            <person name="Shang Y."/>
            <person name="Huang S."/>
            <person name="Yan J."/>
        </authorList>
    </citation>
    <scope>NUCLEOTIDE SEQUENCE [LARGE SCALE GENOMIC DNA]</scope>
    <source>
        <strain evidence="4">Ta-2019</strain>
    </source>
</reference>
<sequence>MENLLTGTHNRVGNGGQLPQEFEHLCQRKDEKGKKISWNGCLQPIGSQVSKLSCQNVSCNKILSHLPVSIVGSRHSTSDVAHHTFEQVETWDSRPRLSWSGIQHTKKSSDFNLKPNPGSSELQHSSSCEEHRIGTAIDNFPRWQADNLNFSQQIEAPIKKKKSLWNLKPLQDLAHIRQQRFRCIFSLHVHSVEGLPQSMNGLLVSVHWRRKYGEEETKPARVCDGTAKFEETLYQICTIYGSRTPDKGINYKSKLFTILVTATVNSKRLGFGQHQLDLSSLLPEHLTEDRENIKHNSRTMSFNLAGKGKEGTLTVTFSYKIPNTELQEMLQKDTIVSNQSFRRLLISSSGNQEVYSNSSPSIFGPGDSLDDIDHLSLDDQAFRVNEIPTEIGTYLQQLKDVKMNSLASLFALESTIEFSTPFTHASESNGSFNQDACQDKDKVVSQEDDIEYTIVDKGLEMSGRNIWQLPELNKELSVNSLRSRGEIEGRTNFQQAQQLDIPNPCLEENVDAETSLVSGQHQQEWNSDLRKVCTGNGKNLVDDTSHNMLDKDYNSFHLSSESDPDSPRACLLKQFEREYLLEGGNLGPEIYVPSISHSEKVSKGSWASDGDVYLDSIVQAAESEFQKATQTMLSKMRANMLEKEEVDALLEKWGLDEKAFQNSPLNARGGFGSPINFPTPEHVERPALAEGLGSIIRMQDGGFLRSMNTLSFDYSKYEGSLLMQVSRPLVVPAETGSSVIDILSSLASLGPEILTIQAKEMMPLEDITGKSIEQLASEAGPGLNKSKTRQFIGPELTNELDHRPDQFSIGRGMAISQGMAEVQYGILDVDMSTTRETQKLEMSATRDTDNELIFLEELVPSAMEKIESLAIEGLKIQSDMTTQDAPSTVNPLWLAERIPPVGRKTEESGTLGLEGNAGLGLSDAKGCDHNDDGLMEMAITLDEWKQLDAAKNDKEANERIPEILHDRHDVNLELTGRRHPKCNQSLFEMQKHALERWGSMGNMLTIALRVQLHDPLRNHEPVGAPMIALVKVERVALPQSPAIGRREPNKWNSEIHEEAKDRKEMPCHFKVTNVHVAGLKLQETTSAKSWSNQKQSGSRWLIANGMGKSQKHPLLKKMSPSKVKVNSGDTLWSISTRFHGSGRRWNELTCLNPHIRNPDIIFPNETINLR</sequence>
<dbReference type="InterPro" id="IPR036779">
    <property type="entry name" value="LysM_dom_sf"/>
</dbReference>
<gene>
    <name evidence="4" type="ORF">KI387_032486</name>
</gene>
<comment type="caution">
    <text evidence="4">The sequence shown here is derived from an EMBL/GenBank/DDBJ whole genome shotgun (WGS) entry which is preliminary data.</text>
</comment>
<dbReference type="InterPro" id="IPR018392">
    <property type="entry name" value="LysM"/>
</dbReference>
<dbReference type="PANTHER" id="PTHR33414:SF1">
    <property type="entry name" value="PROTEIN PLASTID MOVEMENT IMPAIRED 1-RELATED 1"/>
    <property type="match status" value="1"/>
</dbReference>
<evidence type="ECO:0000313" key="4">
    <source>
        <dbReference type="EMBL" id="KAH9288369.1"/>
    </source>
</evidence>
<dbReference type="Proteomes" id="UP000824469">
    <property type="component" value="Unassembled WGS sequence"/>
</dbReference>
<dbReference type="InterPro" id="IPR039614">
    <property type="entry name" value="PMI1-like"/>
</dbReference>
<dbReference type="InterPro" id="IPR019448">
    <property type="entry name" value="NT-C2"/>
</dbReference>
<dbReference type="PANTHER" id="PTHR33414">
    <property type="entry name" value="PROTEIN PLASTID MOVEMENT IMPAIRED 1-RELATED 1"/>
    <property type="match status" value="1"/>
</dbReference>
<feature type="domain" description="LysM" evidence="2">
    <location>
        <begin position="1121"/>
        <end position="1169"/>
    </location>
</feature>
<dbReference type="Pfam" id="PF21745">
    <property type="entry name" value="PMI1_PMIR1-2_C"/>
    <property type="match status" value="1"/>
</dbReference>
<keyword evidence="5" id="KW-1185">Reference proteome</keyword>
<accession>A0AA38EZN9</accession>
<evidence type="ECO:0000259" key="2">
    <source>
        <dbReference type="PROSITE" id="PS51782"/>
    </source>
</evidence>
<dbReference type="CDD" id="cd00118">
    <property type="entry name" value="LysM"/>
    <property type="match status" value="1"/>
</dbReference>
<proteinExistence type="predicted"/>
<dbReference type="Gene3D" id="3.10.350.10">
    <property type="entry name" value="LysM domain"/>
    <property type="match status" value="1"/>
</dbReference>
<feature type="domain" description="C2 NT-type" evidence="3">
    <location>
        <begin position="173"/>
        <end position="321"/>
    </location>
</feature>
<dbReference type="Pfam" id="PF10358">
    <property type="entry name" value="NT-C2"/>
    <property type="match status" value="1"/>
</dbReference>
<dbReference type="EMBL" id="JAHRHJ020003813">
    <property type="protein sequence ID" value="KAH9288369.1"/>
    <property type="molecule type" value="Genomic_DNA"/>
</dbReference>
<protein>
    <submittedName>
        <fullName evidence="4">Uncharacterized protein</fullName>
    </submittedName>
</protein>
<feature type="compositionally biased region" description="Polar residues" evidence="1">
    <location>
        <begin position="117"/>
        <end position="126"/>
    </location>
</feature>